<name>A0ABP7S1G8_9SPHN</name>
<keyword evidence="1 3" id="KW-0732">Signal</keyword>
<dbReference type="Gene3D" id="2.40.160.20">
    <property type="match status" value="1"/>
</dbReference>
<gene>
    <name evidence="5" type="ORF">GCM10022211_16820</name>
</gene>
<comment type="caution">
    <text evidence="5">The sequence shown here is derived from an EMBL/GenBank/DDBJ whole genome shotgun (WGS) entry which is preliminary data.</text>
</comment>
<organism evidence="5 6">
    <name type="scientific">Sphingomonas humi</name>
    <dbReference type="NCBI Taxonomy" id="335630"/>
    <lineage>
        <taxon>Bacteria</taxon>
        <taxon>Pseudomonadati</taxon>
        <taxon>Pseudomonadota</taxon>
        <taxon>Alphaproteobacteria</taxon>
        <taxon>Sphingomonadales</taxon>
        <taxon>Sphingomonadaceae</taxon>
        <taxon>Sphingomonas</taxon>
    </lineage>
</organism>
<evidence type="ECO:0000256" key="2">
    <source>
        <dbReference type="SAM" id="MobiDB-lite"/>
    </source>
</evidence>
<feature type="region of interest" description="Disordered" evidence="2">
    <location>
        <begin position="236"/>
        <end position="287"/>
    </location>
</feature>
<dbReference type="Pfam" id="PF13505">
    <property type="entry name" value="OMP_b-brl"/>
    <property type="match status" value="1"/>
</dbReference>
<feature type="compositionally biased region" description="Pro residues" evidence="2">
    <location>
        <begin position="236"/>
        <end position="254"/>
    </location>
</feature>
<evidence type="ECO:0000256" key="3">
    <source>
        <dbReference type="SAM" id="SignalP"/>
    </source>
</evidence>
<accession>A0ABP7S1G8</accession>
<sequence length="287" mass="29776">MSSKSLLLAAAALAIIPTAASARDGLPYIGIEAGAFKPDKLKLDYRLQALSVPNGIVIDHKTGWDADLVAGYDLGVFRAEAELGMKRALTTGVGIAPAIQFNNTGPLTVRGRTLAKTAMANLLLDFGRDEGLQVYAGGGIGVARVSLNNSITGPNVAVGRGIVGSDSSVAWQLIAGMRVPLSYNIDLGLKYRYFRSQLDLRDATNAAAVETIEGQFRSNSVLASLIFNLGKQPTPPAPIVVEPAPPPPPPPPPATQTCPDGSVILATDACPVPPPPPPPPPVAPVRG</sequence>
<reference evidence="6" key="1">
    <citation type="journal article" date="2019" name="Int. J. Syst. Evol. Microbiol.">
        <title>The Global Catalogue of Microorganisms (GCM) 10K type strain sequencing project: providing services to taxonomists for standard genome sequencing and annotation.</title>
        <authorList>
            <consortium name="The Broad Institute Genomics Platform"/>
            <consortium name="The Broad Institute Genome Sequencing Center for Infectious Disease"/>
            <person name="Wu L."/>
            <person name="Ma J."/>
        </authorList>
    </citation>
    <scope>NUCLEOTIDE SEQUENCE [LARGE SCALE GENOMIC DNA]</scope>
    <source>
        <strain evidence="6">JCM 16603</strain>
    </source>
</reference>
<proteinExistence type="predicted"/>
<evidence type="ECO:0000256" key="1">
    <source>
        <dbReference type="ARBA" id="ARBA00022729"/>
    </source>
</evidence>
<protein>
    <recommendedName>
        <fullName evidence="4">Outer membrane protein beta-barrel domain-containing protein</fullName>
    </recommendedName>
</protein>
<evidence type="ECO:0000313" key="5">
    <source>
        <dbReference type="EMBL" id="GAA4005201.1"/>
    </source>
</evidence>
<dbReference type="Proteomes" id="UP001501310">
    <property type="component" value="Unassembled WGS sequence"/>
</dbReference>
<dbReference type="RefSeq" id="WP_344709815.1">
    <property type="nucleotide sequence ID" value="NZ_BAAAZD010000002.1"/>
</dbReference>
<feature type="compositionally biased region" description="Pro residues" evidence="2">
    <location>
        <begin position="271"/>
        <end position="287"/>
    </location>
</feature>
<dbReference type="InterPro" id="IPR027385">
    <property type="entry name" value="Beta-barrel_OMP"/>
</dbReference>
<dbReference type="InterPro" id="IPR011250">
    <property type="entry name" value="OMP/PagP_B-barrel"/>
</dbReference>
<keyword evidence="6" id="KW-1185">Reference proteome</keyword>
<feature type="domain" description="Outer membrane protein beta-barrel" evidence="4">
    <location>
        <begin position="7"/>
        <end position="196"/>
    </location>
</feature>
<evidence type="ECO:0000313" key="6">
    <source>
        <dbReference type="Proteomes" id="UP001501310"/>
    </source>
</evidence>
<feature type="signal peptide" evidence="3">
    <location>
        <begin position="1"/>
        <end position="22"/>
    </location>
</feature>
<evidence type="ECO:0000259" key="4">
    <source>
        <dbReference type="Pfam" id="PF13505"/>
    </source>
</evidence>
<dbReference type="SUPFAM" id="SSF56925">
    <property type="entry name" value="OMPA-like"/>
    <property type="match status" value="1"/>
</dbReference>
<dbReference type="EMBL" id="BAAAZD010000002">
    <property type="protein sequence ID" value="GAA4005201.1"/>
    <property type="molecule type" value="Genomic_DNA"/>
</dbReference>
<feature type="chain" id="PRO_5047516205" description="Outer membrane protein beta-barrel domain-containing protein" evidence="3">
    <location>
        <begin position="23"/>
        <end position="287"/>
    </location>
</feature>